<keyword evidence="7 12" id="KW-0547">Nucleotide-binding</keyword>
<dbReference type="SUPFAM" id="SSF50465">
    <property type="entry name" value="EF-Tu/eEF-1alpha/eIF2-gamma C-terminal domain"/>
    <property type="match status" value="1"/>
</dbReference>
<evidence type="ECO:0000256" key="7">
    <source>
        <dbReference type="ARBA" id="ARBA00022741"/>
    </source>
</evidence>
<dbReference type="HAMAP" id="MF_00065">
    <property type="entry name" value="Adenylyl_sulf_kinase"/>
    <property type="match status" value="1"/>
</dbReference>
<dbReference type="InterPro" id="IPR031157">
    <property type="entry name" value="G_TR_CS"/>
</dbReference>
<dbReference type="InterPro" id="IPR041757">
    <property type="entry name" value="CysN_GTP-bd"/>
</dbReference>
<comment type="caution">
    <text evidence="14">The sequence shown here is derived from an EMBL/GenBank/DDBJ whole genome shotgun (WGS) entry which is preliminary data.</text>
</comment>
<gene>
    <name evidence="12 14" type="primary">cysC</name>
    <name evidence="14" type="ORF">IDF66_07960</name>
</gene>
<dbReference type="InterPro" id="IPR050100">
    <property type="entry name" value="TRAFAC_GTPase_members"/>
</dbReference>
<feature type="active site" description="Phosphoserine intermediate" evidence="12">
    <location>
        <position position="571"/>
    </location>
</feature>
<comment type="similarity">
    <text evidence="3">In the C-terminal section; belongs to the APS kinase family.</text>
</comment>
<dbReference type="Gene3D" id="3.40.50.300">
    <property type="entry name" value="P-loop containing nucleotide triphosphate hydrolases"/>
    <property type="match status" value="2"/>
</dbReference>
<reference evidence="14 15" key="1">
    <citation type="submission" date="2020-09" db="EMBL/GenBank/DDBJ databases">
        <title>Novel species in genus Gordonia.</title>
        <authorList>
            <person name="Zhang G."/>
        </authorList>
    </citation>
    <scope>NUCLEOTIDE SEQUENCE [LARGE SCALE GENOMIC DNA]</scope>
    <source>
        <strain evidence="14 15">ON-33</strain>
    </source>
</reference>
<dbReference type="InterPro" id="IPR044139">
    <property type="entry name" value="CysN_NoDQ_III"/>
</dbReference>
<dbReference type="InterPro" id="IPR054696">
    <property type="entry name" value="GTP-eEF1A_C"/>
</dbReference>
<keyword evidence="5 12" id="KW-0808">Transferase</keyword>
<dbReference type="Pfam" id="PF01583">
    <property type="entry name" value="APS_kinase"/>
    <property type="match status" value="1"/>
</dbReference>
<dbReference type="PROSITE" id="PS00301">
    <property type="entry name" value="G_TR_1"/>
    <property type="match status" value="1"/>
</dbReference>
<dbReference type="EC" id="2.7.1.25" evidence="12"/>
<dbReference type="InterPro" id="IPR027417">
    <property type="entry name" value="P-loop_NTPase"/>
</dbReference>
<evidence type="ECO:0000256" key="10">
    <source>
        <dbReference type="ARBA" id="ARBA00023268"/>
    </source>
</evidence>
<keyword evidence="15" id="KW-1185">Reference proteome</keyword>
<dbReference type="CDD" id="cd04095">
    <property type="entry name" value="CysN_NoDQ_III"/>
    <property type="match status" value="1"/>
</dbReference>
<name>A0ABR7W9N5_9ACTN</name>
<keyword evidence="10" id="KW-0511">Multifunctional enzyme</keyword>
<comment type="function">
    <text evidence="12">Catalyzes the synthesis of activated sulfate.</text>
</comment>
<dbReference type="NCBIfam" id="TIGR02034">
    <property type="entry name" value="CysN"/>
    <property type="match status" value="1"/>
</dbReference>
<evidence type="ECO:0000256" key="5">
    <source>
        <dbReference type="ARBA" id="ARBA00022679"/>
    </source>
</evidence>
<dbReference type="Proteomes" id="UP000602395">
    <property type="component" value="Unassembled WGS sequence"/>
</dbReference>
<dbReference type="EMBL" id="JACWMS010000002">
    <property type="protein sequence ID" value="MBD1319519.1"/>
    <property type="molecule type" value="Genomic_DNA"/>
</dbReference>
<dbReference type="InterPro" id="IPR009001">
    <property type="entry name" value="Transl_elong_EF1A/Init_IF2_C"/>
</dbReference>
<evidence type="ECO:0000256" key="8">
    <source>
        <dbReference type="ARBA" id="ARBA00022840"/>
    </source>
</evidence>
<evidence type="ECO:0000256" key="6">
    <source>
        <dbReference type="ARBA" id="ARBA00022695"/>
    </source>
</evidence>
<feature type="binding site" evidence="12">
    <location>
        <begin position="497"/>
        <end position="504"/>
    </location>
    <ligand>
        <name>ATP</name>
        <dbReference type="ChEBI" id="CHEBI:30616"/>
    </ligand>
</feature>
<evidence type="ECO:0000313" key="15">
    <source>
        <dbReference type="Proteomes" id="UP000602395"/>
    </source>
</evidence>
<comment type="catalytic activity">
    <reaction evidence="11">
        <text>sulfate + ATP + H(+) = adenosine 5'-phosphosulfate + diphosphate</text>
        <dbReference type="Rhea" id="RHEA:18133"/>
        <dbReference type="ChEBI" id="CHEBI:15378"/>
        <dbReference type="ChEBI" id="CHEBI:16189"/>
        <dbReference type="ChEBI" id="CHEBI:30616"/>
        <dbReference type="ChEBI" id="CHEBI:33019"/>
        <dbReference type="ChEBI" id="CHEBI:58243"/>
        <dbReference type="EC" id="2.7.7.4"/>
    </reaction>
</comment>
<accession>A0ABR7W9N5</accession>
<evidence type="ECO:0000256" key="2">
    <source>
        <dbReference type="ARBA" id="ARBA00002357"/>
    </source>
</evidence>
<evidence type="ECO:0000256" key="12">
    <source>
        <dbReference type="HAMAP-Rule" id="MF_00065"/>
    </source>
</evidence>
<evidence type="ECO:0000259" key="13">
    <source>
        <dbReference type="PROSITE" id="PS51722"/>
    </source>
</evidence>
<proteinExistence type="inferred from homology"/>
<comment type="pathway">
    <text evidence="12">Sulfur metabolism; hydrogen sulfide biosynthesis; sulfite from sulfate: step 2/3.</text>
</comment>
<dbReference type="NCBIfam" id="NF003013">
    <property type="entry name" value="PRK03846.1"/>
    <property type="match status" value="1"/>
</dbReference>
<evidence type="ECO:0000313" key="14">
    <source>
        <dbReference type="EMBL" id="MBD1319519.1"/>
    </source>
</evidence>
<dbReference type="CDD" id="cd02027">
    <property type="entry name" value="APSK"/>
    <property type="match status" value="1"/>
</dbReference>
<evidence type="ECO:0000256" key="3">
    <source>
        <dbReference type="ARBA" id="ARBA00005438"/>
    </source>
</evidence>
<dbReference type="NCBIfam" id="NF004035">
    <property type="entry name" value="PRK05506.1"/>
    <property type="match status" value="1"/>
</dbReference>
<comment type="function">
    <text evidence="2">APS kinase catalyzes the synthesis of activated sulfate.</text>
</comment>
<dbReference type="PRINTS" id="PR00315">
    <property type="entry name" value="ELONGATNFCT"/>
</dbReference>
<feature type="domain" description="Tr-type G" evidence="13">
    <location>
        <begin position="51"/>
        <end position="264"/>
    </location>
</feature>
<comment type="similarity">
    <text evidence="4">In the N-terminal section; belongs to the TRAFAC class translation factor GTPase superfamily. Classic translation factor GTPase family. CysN/NodQ subfamily.</text>
</comment>
<keyword evidence="12 14" id="KW-0418">Kinase</keyword>
<dbReference type="SUPFAM" id="SSF50447">
    <property type="entry name" value="Translation proteins"/>
    <property type="match status" value="1"/>
</dbReference>
<keyword evidence="9" id="KW-0342">GTP-binding</keyword>
<dbReference type="InterPro" id="IPR002891">
    <property type="entry name" value="APS"/>
</dbReference>
<dbReference type="InterPro" id="IPR059117">
    <property type="entry name" value="APS_kinase_dom"/>
</dbReference>
<dbReference type="Pfam" id="PF00009">
    <property type="entry name" value="GTP_EFTU"/>
    <property type="match status" value="1"/>
</dbReference>
<protein>
    <recommendedName>
        <fullName evidence="12">Adenylyl-sulfate kinase</fullName>
        <ecNumber evidence="12">2.7.1.25</ecNumber>
    </recommendedName>
    <alternativeName>
        <fullName evidence="12">APS kinase</fullName>
    </alternativeName>
    <alternativeName>
        <fullName evidence="12">ATP adenosine-5'-phosphosulfate 3'-phosphotransferase</fullName>
    </alternativeName>
    <alternativeName>
        <fullName evidence="12">Adenosine-5'-phosphosulfate kinase</fullName>
    </alternativeName>
</protein>
<comment type="similarity">
    <text evidence="12">Belongs to the APS kinase family.</text>
</comment>
<evidence type="ECO:0000256" key="11">
    <source>
        <dbReference type="ARBA" id="ARBA00049370"/>
    </source>
</evidence>
<keyword evidence="6" id="KW-0548">Nucleotidyltransferase</keyword>
<keyword evidence="12" id="KW-0597">Phosphoprotein</keyword>
<dbReference type="Pfam" id="PF22594">
    <property type="entry name" value="GTP-eEF1A_C"/>
    <property type="match status" value="1"/>
</dbReference>
<dbReference type="InterPro" id="IPR000795">
    <property type="entry name" value="T_Tr_GTP-bd_dom"/>
</dbReference>
<dbReference type="GO" id="GO:0004020">
    <property type="term" value="F:adenylylsulfate kinase activity"/>
    <property type="evidence" value="ECO:0007669"/>
    <property type="project" value="UniProtKB-EC"/>
</dbReference>
<dbReference type="CDD" id="cd04166">
    <property type="entry name" value="CysN_ATPS"/>
    <property type="match status" value="1"/>
</dbReference>
<keyword evidence="8 12" id="KW-0067">ATP-binding</keyword>
<dbReference type="Gene3D" id="2.40.30.10">
    <property type="entry name" value="Translation factors"/>
    <property type="match status" value="2"/>
</dbReference>
<evidence type="ECO:0000256" key="4">
    <source>
        <dbReference type="ARBA" id="ARBA00007237"/>
    </source>
</evidence>
<dbReference type="PROSITE" id="PS51722">
    <property type="entry name" value="G_TR_2"/>
    <property type="match status" value="1"/>
</dbReference>
<evidence type="ECO:0000256" key="9">
    <source>
        <dbReference type="ARBA" id="ARBA00023134"/>
    </source>
</evidence>
<dbReference type="InterPro" id="IPR009000">
    <property type="entry name" value="Transl_B-barrel_sf"/>
</dbReference>
<comment type="catalytic activity">
    <reaction evidence="1 12">
        <text>adenosine 5'-phosphosulfate + ATP = 3'-phosphoadenylyl sulfate + ADP + H(+)</text>
        <dbReference type="Rhea" id="RHEA:24152"/>
        <dbReference type="ChEBI" id="CHEBI:15378"/>
        <dbReference type="ChEBI" id="CHEBI:30616"/>
        <dbReference type="ChEBI" id="CHEBI:58243"/>
        <dbReference type="ChEBI" id="CHEBI:58339"/>
        <dbReference type="ChEBI" id="CHEBI:456216"/>
        <dbReference type="EC" id="2.7.1.25"/>
    </reaction>
</comment>
<dbReference type="SUPFAM" id="SSF52540">
    <property type="entry name" value="P-loop containing nucleoside triphosphate hydrolases"/>
    <property type="match status" value="2"/>
</dbReference>
<organism evidence="14 15">
    <name type="scientific">Gordonia hankookensis</name>
    <dbReference type="NCBI Taxonomy" id="589403"/>
    <lineage>
        <taxon>Bacteria</taxon>
        <taxon>Bacillati</taxon>
        <taxon>Actinomycetota</taxon>
        <taxon>Actinomycetes</taxon>
        <taxon>Mycobacteriales</taxon>
        <taxon>Gordoniaceae</taxon>
        <taxon>Gordonia</taxon>
    </lineage>
</organism>
<dbReference type="InterPro" id="IPR011779">
    <property type="entry name" value="SO4_adenylTrfase_lsu"/>
</dbReference>
<dbReference type="PANTHER" id="PTHR23115">
    <property type="entry name" value="TRANSLATION FACTOR"/>
    <property type="match status" value="1"/>
</dbReference>
<evidence type="ECO:0000256" key="1">
    <source>
        <dbReference type="ARBA" id="ARBA00001823"/>
    </source>
</evidence>
<dbReference type="NCBIfam" id="TIGR00455">
    <property type="entry name" value="apsK"/>
    <property type="match status" value="1"/>
</dbReference>
<sequence>MGAGNEVSGPGVVGAGNEVSGPGVVGAGNEVSGPGVVGAGNEVSGPGRHAKELLRLATAGSVDDGKSTLIGRLLFDSKSIFTDQLESIERTSAERGDEYANLALLTDGLRAEREQGITIDVAYRYFTTPRRKFIIADTPGHVQYTRNMVTGASTSDLAMILIDARKGVLEQTRRHAFLSSLLGIPHLTICVNKMDLVDWSQERFDEICDDFVAFAAKLNVVDLTFIPMSALQGDNVVEQSVNMPWYEGRPLLNHLENVYIASDRNLIDARMPVQYVIRPQRSDGADHRAYAGTVAGGVFSRGDEIVVLPGGFSTTITEIWGPGGTKVDEAFATMAVSIELADEIDIVRGDMLARPNNRPYIGRDLDAMVCWFADDTELRPGNRYQMMCGTRVTRAQVSGLNYRLDVNTLHRDEEATSLGLNEIARITVHTQQPVMFDAYRKNRETGSFILIDEGSNKTVAAGMITAPVSNDSHVVWQTTKVSREQRTHQGATIWLTGLSGSGKSSLAVELERRLVAEGRPAYLMDGDNLRHGLNVDLGFSDDDRRENIRRTSEVAALFADAGAIAIVSLISPFAEERQRAREIHAQRRLPFFEIFVDTPLEVCEERDPKGLYAKARRGEISQFTGIDSPYERPGHADVVVTPSDGSPVDVAESIIRNLGL</sequence>